<feature type="domain" description="ATP-grasp" evidence="2">
    <location>
        <begin position="107"/>
        <end position="288"/>
    </location>
</feature>
<dbReference type="PANTHER" id="PTHR21621">
    <property type="entry name" value="RIBOSOMAL PROTEIN S6 MODIFICATION PROTEIN"/>
    <property type="match status" value="1"/>
</dbReference>
<dbReference type="Gene3D" id="3.40.50.20">
    <property type="match status" value="1"/>
</dbReference>
<dbReference type="InterPro" id="IPR013651">
    <property type="entry name" value="ATP-grasp_RimK-type"/>
</dbReference>
<dbReference type="PROSITE" id="PS50975">
    <property type="entry name" value="ATP_GRASP"/>
    <property type="match status" value="1"/>
</dbReference>
<dbReference type="PANTHER" id="PTHR21621:SF0">
    <property type="entry name" value="BETA-CITRYLGLUTAMATE SYNTHASE B-RELATED"/>
    <property type="match status" value="1"/>
</dbReference>
<evidence type="ECO:0000313" key="3">
    <source>
        <dbReference type="EMBL" id="OGG94705.1"/>
    </source>
</evidence>
<dbReference type="SUPFAM" id="SSF56059">
    <property type="entry name" value="Glutathione synthetase ATP-binding domain-like"/>
    <property type="match status" value="1"/>
</dbReference>
<dbReference type="Gene3D" id="3.30.470.20">
    <property type="entry name" value="ATP-grasp fold, B domain"/>
    <property type="match status" value="1"/>
</dbReference>
<sequence>MSLKIGVVGIEDKWSSQVLARQLEIETGFSLLVDMSRVVSDFGKGEVWFDGHNLAEFDGLVVKKISAQYSADSNDRMEILRYLEGRGVRVFSKPASMLGLIDRLSCTVTLQNGGIPMPETCITESPKVAMDFLAHYKRGVLKPLYTSKGRGMLLVEAGLTELEDIEAYQEAGNRTLYLQRFVQSPGKDLGLVFLGGEYLGTYARVKANDTWSTTTLNGGAYQSHDPSQELIDLAWSAQNLFDLDFTCVDLVETAEGPKIYEVSAFGGFRGLAEACDIDAAHAYARYIINQFAVNP</sequence>
<dbReference type="AlphaFoldDB" id="A0A1F6G9D3"/>
<dbReference type="GO" id="GO:0005737">
    <property type="term" value="C:cytoplasm"/>
    <property type="evidence" value="ECO:0007669"/>
    <property type="project" value="TreeGrafter"/>
</dbReference>
<protein>
    <submittedName>
        <fullName evidence="3">Glutathione synthase</fullName>
    </submittedName>
</protein>
<evidence type="ECO:0000313" key="4">
    <source>
        <dbReference type="Proteomes" id="UP000178449"/>
    </source>
</evidence>
<dbReference type="Gene3D" id="3.30.1490.20">
    <property type="entry name" value="ATP-grasp fold, A domain"/>
    <property type="match status" value="1"/>
</dbReference>
<dbReference type="Proteomes" id="UP000178449">
    <property type="component" value="Unassembled WGS sequence"/>
</dbReference>
<reference evidence="3 4" key="1">
    <citation type="journal article" date="2016" name="Nat. Commun.">
        <title>Thousands of microbial genomes shed light on interconnected biogeochemical processes in an aquifer system.</title>
        <authorList>
            <person name="Anantharaman K."/>
            <person name="Brown C.T."/>
            <person name="Hug L.A."/>
            <person name="Sharon I."/>
            <person name="Castelle C.J."/>
            <person name="Probst A.J."/>
            <person name="Thomas B.C."/>
            <person name="Singh A."/>
            <person name="Wilkins M.J."/>
            <person name="Karaoz U."/>
            <person name="Brodie E.L."/>
            <person name="Williams K.H."/>
            <person name="Hubbard S.S."/>
            <person name="Banfield J.F."/>
        </authorList>
    </citation>
    <scope>NUCLEOTIDE SEQUENCE [LARGE SCALE GENOMIC DNA]</scope>
</reference>
<name>A0A1F6G9D3_9PROT</name>
<organism evidence="3 4">
    <name type="scientific">Candidatus Lambdaproteobacteria bacterium RIFOXYD2_FULL_50_16</name>
    <dbReference type="NCBI Taxonomy" id="1817772"/>
    <lineage>
        <taxon>Bacteria</taxon>
        <taxon>Pseudomonadati</taxon>
        <taxon>Pseudomonadota</taxon>
        <taxon>Candidatus Lambdaproteobacteria</taxon>
    </lineage>
</organism>
<gene>
    <name evidence="3" type="ORF">A2527_05755</name>
</gene>
<dbReference type="InterPro" id="IPR013815">
    <property type="entry name" value="ATP_grasp_subdomain_1"/>
</dbReference>
<accession>A0A1F6G9D3</accession>
<proteinExistence type="predicted"/>
<evidence type="ECO:0000256" key="1">
    <source>
        <dbReference type="PROSITE-ProRule" id="PRU00409"/>
    </source>
</evidence>
<dbReference type="NCBIfam" id="TIGR04356">
    <property type="entry name" value="grasp_GAK"/>
    <property type="match status" value="1"/>
</dbReference>
<dbReference type="InterPro" id="IPR011761">
    <property type="entry name" value="ATP-grasp"/>
</dbReference>
<comment type="caution">
    <text evidence="3">The sequence shown here is derived from an EMBL/GenBank/DDBJ whole genome shotgun (WGS) entry which is preliminary data.</text>
</comment>
<keyword evidence="1" id="KW-0067">ATP-binding</keyword>
<dbReference type="EMBL" id="MFNE01000035">
    <property type="protein sequence ID" value="OGG94705.1"/>
    <property type="molecule type" value="Genomic_DNA"/>
</dbReference>
<dbReference type="GO" id="GO:0046872">
    <property type="term" value="F:metal ion binding"/>
    <property type="evidence" value="ECO:0007669"/>
    <property type="project" value="InterPro"/>
</dbReference>
<dbReference type="GO" id="GO:0005524">
    <property type="term" value="F:ATP binding"/>
    <property type="evidence" value="ECO:0007669"/>
    <property type="project" value="UniProtKB-UniRule"/>
</dbReference>
<dbReference type="GO" id="GO:0016879">
    <property type="term" value="F:ligase activity, forming carbon-nitrogen bonds"/>
    <property type="evidence" value="ECO:0007669"/>
    <property type="project" value="TreeGrafter"/>
</dbReference>
<dbReference type="STRING" id="1817772.A2527_05755"/>
<dbReference type="InterPro" id="IPR027592">
    <property type="entry name" value="ATP-grasp_GAK"/>
</dbReference>
<keyword evidence="1" id="KW-0547">Nucleotide-binding</keyword>
<evidence type="ECO:0000259" key="2">
    <source>
        <dbReference type="PROSITE" id="PS50975"/>
    </source>
</evidence>
<dbReference type="Pfam" id="PF08443">
    <property type="entry name" value="RimK"/>
    <property type="match status" value="1"/>
</dbReference>